<feature type="domain" description="tRNA uridine 5-carboxymethylaminomethyl modification enzyme C-terminal N-terninal subdomain" evidence="6">
    <location>
        <begin position="221"/>
        <end position="317"/>
    </location>
</feature>
<dbReference type="InterPro" id="IPR040131">
    <property type="entry name" value="MnmG_N"/>
</dbReference>
<comment type="cofactor">
    <cofactor evidence="1">
        <name>FAD</name>
        <dbReference type="ChEBI" id="CHEBI:57692"/>
    </cofactor>
</comment>
<keyword evidence="3" id="KW-0285">Flavoprotein</keyword>
<dbReference type="PANTHER" id="PTHR11806">
    <property type="entry name" value="GLUCOSE INHIBITED DIVISION PROTEIN A"/>
    <property type="match status" value="1"/>
</dbReference>
<dbReference type="InterPro" id="IPR002218">
    <property type="entry name" value="MnmG-rel"/>
</dbReference>
<gene>
    <name evidence="7" type="ORF">NP493_358g02028</name>
</gene>
<dbReference type="EMBL" id="JAODUO010000358">
    <property type="protein sequence ID" value="KAK2182331.1"/>
    <property type="molecule type" value="Genomic_DNA"/>
</dbReference>
<comment type="similarity">
    <text evidence="2">Belongs to the MnmG family.</text>
</comment>
<keyword evidence="8" id="KW-1185">Reference proteome</keyword>
<dbReference type="InterPro" id="IPR036188">
    <property type="entry name" value="FAD/NAD-bd_sf"/>
</dbReference>
<dbReference type="GO" id="GO:0005829">
    <property type="term" value="C:cytosol"/>
    <property type="evidence" value="ECO:0007669"/>
    <property type="project" value="TreeGrafter"/>
</dbReference>
<dbReference type="Proteomes" id="UP001209878">
    <property type="component" value="Unassembled WGS sequence"/>
</dbReference>
<dbReference type="FunFam" id="3.50.50.60:FF:000002">
    <property type="entry name" value="tRNA uridine 5-carboxymethylaminomethyl modification enzyme MnmG"/>
    <property type="match status" value="1"/>
</dbReference>
<accession>A0AAD9L3Q3</accession>
<evidence type="ECO:0000313" key="8">
    <source>
        <dbReference type="Proteomes" id="UP001209878"/>
    </source>
</evidence>
<comment type="caution">
    <text evidence="7">The sequence shown here is derived from an EMBL/GenBank/DDBJ whole genome shotgun (WGS) entry which is preliminary data.</text>
</comment>
<sequence>MSSTPGFILYPVFISDCRVGLRCYLPQGLSCTLYLSLIVGLDSDVIYPQGLSCTLYLSLIVGLDSDVIYPQGLSCTLPENLQQELVNLIPGLDSDVIYPRGYGVEYDYLDPRQMKSSLETYKIQGLFLAGQINGTTGYEEAGAQGLVAGVNAVLRLRGEDIFVVDRTEGYIGVLVDDLTTQGTSEPYRMFTSRAEFRLHLRPDNADLRLTEKGYRAGCVSEHRHEKTRKVREFLEAAISHLRDFRLPVSRWRSTLQLRGTDNFNLKSAFEQLGNPEVTVEAIARALPDTFSYLLHAHPTLLQRIQIEASYDSALSDQLNEIAEIRRDEQLILPDDLDYNR</sequence>
<dbReference type="Pfam" id="PF01134">
    <property type="entry name" value="GIDA"/>
    <property type="match status" value="1"/>
</dbReference>
<dbReference type="PANTHER" id="PTHR11806:SF0">
    <property type="entry name" value="PROTEIN MTO1 HOMOLOG, MITOCHONDRIAL"/>
    <property type="match status" value="1"/>
</dbReference>
<dbReference type="Gene3D" id="3.50.50.60">
    <property type="entry name" value="FAD/NAD(P)-binding domain"/>
    <property type="match status" value="1"/>
</dbReference>
<dbReference type="SUPFAM" id="SSF51905">
    <property type="entry name" value="FAD/NAD(P)-binding domain"/>
    <property type="match status" value="1"/>
</dbReference>
<dbReference type="InterPro" id="IPR020595">
    <property type="entry name" value="MnmG-rel_CS"/>
</dbReference>
<evidence type="ECO:0000256" key="4">
    <source>
        <dbReference type="ARBA" id="ARBA00022827"/>
    </source>
</evidence>
<organism evidence="7 8">
    <name type="scientific">Ridgeia piscesae</name>
    <name type="common">Tubeworm</name>
    <dbReference type="NCBI Taxonomy" id="27915"/>
    <lineage>
        <taxon>Eukaryota</taxon>
        <taxon>Metazoa</taxon>
        <taxon>Spiralia</taxon>
        <taxon>Lophotrochozoa</taxon>
        <taxon>Annelida</taxon>
        <taxon>Polychaeta</taxon>
        <taxon>Sedentaria</taxon>
        <taxon>Canalipalpata</taxon>
        <taxon>Sabellida</taxon>
        <taxon>Siboglinidae</taxon>
        <taxon>Ridgeia</taxon>
    </lineage>
</organism>
<evidence type="ECO:0000256" key="3">
    <source>
        <dbReference type="ARBA" id="ARBA00022630"/>
    </source>
</evidence>
<feature type="domain" description="MnmG N-terminal" evidence="5">
    <location>
        <begin position="62"/>
        <end position="159"/>
    </location>
</feature>
<dbReference type="GO" id="GO:0030488">
    <property type="term" value="P:tRNA methylation"/>
    <property type="evidence" value="ECO:0007669"/>
    <property type="project" value="TreeGrafter"/>
</dbReference>
<reference evidence="7" key="1">
    <citation type="journal article" date="2023" name="Mol. Biol. Evol.">
        <title>Third-Generation Sequencing Reveals the Adaptive Role of the Epigenome in Three Deep-Sea Polychaetes.</title>
        <authorList>
            <person name="Perez M."/>
            <person name="Aroh O."/>
            <person name="Sun Y."/>
            <person name="Lan Y."/>
            <person name="Juniper S.K."/>
            <person name="Young C.R."/>
            <person name="Angers B."/>
            <person name="Qian P.Y."/>
        </authorList>
    </citation>
    <scope>NUCLEOTIDE SEQUENCE</scope>
    <source>
        <strain evidence="7">R07B-5</strain>
    </source>
</reference>
<name>A0AAD9L3Q3_RIDPI</name>
<proteinExistence type="inferred from homology"/>
<evidence type="ECO:0000256" key="2">
    <source>
        <dbReference type="ARBA" id="ARBA00007653"/>
    </source>
</evidence>
<evidence type="ECO:0000259" key="5">
    <source>
        <dbReference type="Pfam" id="PF01134"/>
    </source>
</evidence>
<dbReference type="PROSITE" id="PS01281">
    <property type="entry name" value="GIDA_2"/>
    <property type="match status" value="1"/>
</dbReference>
<dbReference type="GO" id="GO:0050660">
    <property type="term" value="F:flavin adenine dinucleotide binding"/>
    <property type="evidence" value="ECO:0007669"/>
    <property type="project" value="InterPro"/>
</dbReference>
<evidence type="ECO:0000259" key="6">
    <source>
        <dbReference type="Pfam" id="PF21680"/>
    </source>
</evidence>
<dbReference type="AlphaFoldDB" id="A0AAD9L3Q3"/>
<evidence type="ECO:0000313" key="7">
    <source>
        <dbReference type="EMBL" id="KAK2182331.1"/>
    </source>
</evidence>
<dbReference type="Pfam" id="PF21680">
    <property type="entry name" value="GIDA_C_1st"/>
    <property type="match status" value="1"/>
</dbReference>
<dbReference type="InterPro" id="IPR049312">
    <property type="entry name" value="GIDA_C_N"/>
</dbReference>
<keyword evidence="4" id="KW-0274">FAD</keyword>
<evidence type="ECO:0000256" key="1">
    <source>
        <dbReference type="ARBA" id="ARBA00001974"/>
    </source>
</evidence>
<protein>
    <recommendedName>
        <fullName evidence="9">Glucose-inhibited division protein A</fullName>
    </recommendedName>
</protein>
<evidence type="ECO:0008006" key="9">
    <source>
        <dbReference type="Google" id="ProtNLM"/>
    </source>
</evidence>
<dbReference type="GO" id="GO:0002098">
    <property type="term" value="P:tRNA wobble uridine modification"/>
    <property type="evidence" value="ECO:0007669"/>
    <property type="project" value="TreeGrafter"/>
</dbReference>